<keyword evidence="2" id="KW-1185">Reference proteome</keyword>
<keyword evidence="1" id="KW-0413">Isomerase</keyword>
<reference evidence="1 2" key="1">
    <citation type="journal article" date="2002" name="Nucleic Acids Res.">
        <title>The complete genomic sequence of Mycoplasma penetrans, an intracellular bacterial pathogen in humans.</title>
        <authorList>
            <person name="Sasaki Y."/>
            <person name="Ishikawa J."/>
            <person name="Yamashita A."/>
            <person name="Oshima K."/>
            <person name="Kenri T."/>
            <person name="Furuya K."/>
            <person name="Yoshino C."/>
            <person name="Horino A."/>
            <person name="Shiba T."/>
            <person name="Sasaki T."/>
            <person name="Hattori M."/>
        </authorList>
    </citation>
    <scope>NUCLEOTIDE SEQUENCE [LARGE SCALE GENOMIC DNA]</scope>
    <source>
        <strain evidence="1 2">HF-2</strain>
    </source>
</reference>
<dbReference type="PANTHER" id="PTHR42892:SF1">
    <property type="entry name" value="GLUCOSAMINE-6-PHOSPHATE ISOMERASE"/>
    <property type="match status" value="1"/>
</dbReference>
<dbReference type="InterPro" id="IPR037171">
    <property type="entry name" value="NagB/RpiA_transferase-like"/>
</dbReference>
<proteinExistence type="predicted"/>
<dbReference type="Gene3D" id="3.40.50.1360">
    <property type="match status" value="1"/>
</dbReference>
<dbReference type="RefSeq" id="WP_011077147.1">
    <property type="nucleotide sequence ID" value="NC_004432.1"/>
</dbReference>
<evidence type="ECO:0000313" key="1">
    <source>
        <dbReference type="EMBL" id="BAC44111.1"/>
    </source>
</evidence>
<dbReference type="AlphaFoldDB" id="Q8EW85"/>
<dbReference type="KEGG" id="mpe:MYPE3180"/>
<sequence length="415" mass="47403">MNSFPKDRNINFMVFENQNSIDDYLSYEIIKHIKSKRDLNLAIESRTSLFSLMNNLRDQCLNGKVSFSNIKFFMVDDFVFELSSWENFLDNSSENVIKNVLFSDTDFVENNFYRLIDFNRFNSLLDGPLNSYDAQIDAHNGLDILVLKINSSGSLIFNEFADSIDLSSKAFNLTTSLKKQISSEFKKTDFLPVVGATLGIDQILKTRKIYVVINDASSANILQKMFYSKDYDKTLPACLLKSHPNVVVLTDKAASAGIFNPIETTFNSHYPTTNLPARTEIARDYAYEKNYYRNQANLNNVAAGYPNNNQQVYEQVPYDQLQSEEFNQPGFGNMFLEPTDQSQMQEVVEPMQTEEVLPESPMVEPVNQNINIIIGNEGYQSNPNPVEAQPAVQQTEVVQPQQPAEESVNEDYWLW</sequence>
<dbReference type="InParanoid" id="Q8EW85"/>
<dbReference type="HOGENOM" id="CLU_661923_0_0_14"/>
<evidence type="ECO:0000313" key="2">
    <source>
        <dbReference type="Proteomes" id="UP000002522"/>
    </source>
</evidence>
<dbReference type="EMBL" id="BA000026">
    <property type="protein sequence ID" value="BAC44111.1"/>
    <property type="molecule type" value="Genomic_DNA"/>
</dbReference>
<dbReference type="Proteomes" id="UP000002522">
    <property type="component" value="Chromosome"/>
</dbReference>
<dbReference type="STRING" id="272633.gene:10731423"/>
<dbReference type="eggNOG" id="COG0363">
    <property type="taxonomic scope" value="Bacteria"/>
</dbReference>
<accession>Q8EW85</accession>
<name>Q8EW85_MALP2</name>
<protein>
    <submittedName>
        <fullName evidence="1">Glucosamine-6-phosphate isomerase</fullName>
    </submittedName>
</protein>
<dbReference type="PANTHER" id="PTHR42892">
    <property type="entry name" value="GLUCOSAMINE-6-PHOSPHATE DEAMINASE-LIKE PROTEIN BT_0258-RELATED"/>
    <property type="match status" value="1"/>
</dbReference>
<dbReference type="SUPFAM" id="SSF100950">
    <property type="entry name" value="NagB/RpiA/CoA transferase-like"/>
    <property type="match status" value="1"/>
</dbReference>
<dbReference type="InterPro" id="IPR052960">
    <property type="entry name" value="GlcN6P_deaminase-like"/>
</dbReference>
<dbReference type="GO" id="GO:0016853">
    <property type="term" value="F:isomerase activity"/>
    <property type="evidence" value="ECO:0007669"/>
    <property type="project" value="UniProtKB-KW"/>
</dbReference>
<gene>
    <name evidence="1" type="ordered locus">MYPE3180</name>
</gene>
<organism evidence="1 2">
    <name type="scientific">Malacoplasma penetrans (strain HF-2)</name>
    <name type="common">Mycoplasma penetrans</name>
    <dbReference type="NCBI Taxonomy" id="272633"/>
    <lineage>
        <taxon>Bacteria</taxon>
        <taxon>Bacillati</taxon>
        <taxon>Mycoplasmatota</taxon>
        <taxon>Mycoplasmoidales</taxon>
        <taxon>Mycoplasmoidaceae</taxon>
        <taxon>Malacoplasma</taxon>
    </lineage>
</organism>